<protein>
    <submittedName>
        <fullName evidence="5">Vegetative cell wall protein gp1-like</fullName>
    </submittedName>
</protein>
<dbReference type="OMA" id="FHASAHI"/>
<dbReference type="AlphaFoldDB" id="A0A1S3DJE7"/>
<dbReference type="PRINTS" id="PR01217">
    <property type="entry name" value="PRICHEXTENSN"/>
</dbReference>
<dbReference type="GeneID" id="103519657"/>
<feature type="chain" id="PRO_5010200711" evidence="3">
    <location>
        <begin position="21"/>
        <end position="521"/>
    </location>
</feature>
<dbReference type="GO" id="GO:0062129">
    <property type="term" value="C:chitin-based extracellular matrix"/>
    <property type="evidence" value="ECO:0007669"/>
    <property type="project" value="TreeGrafter"/>
</dbReference>
<dbReference type="KEGG" id="dci:103519657"/>
<dbReference type="RefSeq" id="XP_008482971.1">
    <property type="nucleotide sequence ID" value="XM_008484749.3"/>
</dbReference>
<feature type="compositionally biased region" description="Pro residues" evidence="2">
    <location>
        <begin position="306"/>
        <end position="328"/>
    </location>
</feature>
<keyword evidence="4" id="KW-1185">Reference proteome</keyword>
<proteinExistence type="predicted"/>
<keyword evidence="1" id="KW-0193">Cuticle</keyword>
<sequence length="521" mass="56624">MNVILIFSAVVAFTRGVALAGILSQYHSQNEVHDYAYGYSGGPSAKQETKVHGVTKGEYSYVDPNGKLQTVKYTSDEHGFKAEGTNLPFKLGHAIAPVNGTTRYYPGYPFYPSYYPVPPPAYPPQVVYYPAPKPVPAPAYPVLPAYPVVPVSPADHFLPEVIDAHKRSRRSVYSSDEPDYVSEEHEEPNFYYYEKPAEAPYVPEKPAPKSYAPAGYKPSYQPAYPYARSHIPIEEDTNDVPEEKPAPGPAPKNLFVPALTIVPVPARTTTPPPTTAPPAVVTTPAPAYEPYYPAQPSPAPAYYSPSPSPSPFPSPAPSPSPTPTPAPAPIPEVYIKPVVRHFAPVPEHKYEPRYEPAPVLYSPTPAPTTPPPTPAPTTPPPTPAPSREELYFIPREPRPTPVPVVVPVKAEPVPVHPAAAHLPAVIATPIRSQYHSQDELGQYAYGYSNENSAKHETKTVDGITKGAYSYVDANGHVQNVQYVSDDHHGFRVAATNLPKGPVPVLHDEVVPVPVVVAEHKK</sequence>
<dbReference type="PANTHER" id="PTHR10380:SF196">
    <property type="entry name" value="CUTICULAR PROTEIN 72EA"/>
    <property type="match status" value="1"/>
</dbReference>
<dbReference type="GO" id="GO:0008010">
    <property type="term" value="F:structural constituent of chitin-based larval cuticle"/>
    <property type="evidence" value="ECO:0007669"/>
    <property type="project" value="TreeGrafter"/>
</dbReference>
<accession>A0A1S3DJE7</accession>
<name>A0A1S3DJE7_DIACI</name>
<dbReference type="InterPro" id="IPR050468">
    <property type="entry name" value="Cuticle_Struct_Prot"/>
</dbReference>
<evidence type="ECO:0000256" key="1">
    <source>
        <dbReference type="PROSITE-ProRule" id="PRU00497"/>
    </source>
</evidence>
<gene>
    <name evidence="5" type="primary">LOC103519657</name>
</gene>
<feature type="signal peptide" evidence="3">
    <location>
        <begin position="1"/>
        <end position="20"/>
    </location>
</feature>
<evidence type="ECO:0000256" key="2">
    <source>
        <dbReference type="SAM" id="MobiDB-lite"/>
    </source>
</evidence>
<dbReference type="PROSITE" id="PS51155">
    <property type="entry name" value="CHIT_BIND_RR_2"/>
    <property type="match status" value="2"/>
</dbReference>
<dbReference type="PANTHER" id="PTHR10380">
    <property type="entry name" value="CUTICLE PROTEIN"/>
    <property type="match status" value="1"/>
</dbReference>
<dbReference type="STRING" id="121845.A0A1S3DJE7"/>
<dbReference type="InterPro" id="IPR000618">
    <property type="entry name" value="Insect_cuticle"/>
</dbReference>
<evidence type="ECO:0000313" key="5">
    <source>
        <dbReference type="RefSeq" id="XP_008482971.1"/>
    </source>
</evidence>
<feature type="region of interest" description="Disordered" evidence="2">
    <location>
        <begin position="298"/>
        <end position="328"/>
    </location>
</feature>
<feature type="compositionally biased region" description="Pro residues" evidence="2">
    <location>
        <begin position="364"/>
        <end position="384"/>
    </location>
</feature>
<reference evidence="5" key="1">
    <citation type="submission" date="2025-08" db="UniProtKB">
        <authorList>
            <consortium name="RefSeq"/>
        </authorList>
    </citation>
    <scope>IDENTIFICATION</scope>
</reference>
<evidence type="ECO:0000313" key="4">
    <source>
        <dbReference type="Proteomes" id="UP000079169"/>
    </source>
</evidence>
<dbReference type="Pfam" id="PF00379">
    <property type="entry name" value="Chitin_bind_4"/>
    <property type="match status" value="2"/>
</dbReference>
<feature type="region of interest" description="Disordered" evidence="2">
    <location>
        <begin position="361"/>
        <end position="385"/>
    </location>
</feature>
<dbReference type="Proteomes" id="UP000079169">
    <property type="component" value="Unplaced"/>
</dbReference>
<evidence type="ECO:0000256" key="3">
    <source>
        <dbReference type="SAM" id="SignalP"/>
    </source>
</evidence>
<organism evidence="4 5">
    <name type="scientific">Diaphorina citri</name>
    <name type="common">Asian citrus psyllid</name>
    <dbReference type="NCBI Taxonomy" id="121845"/>
    <lineage>
        <taxon>Eukaryota</taxon>
        <taxon>Metazoa</taxon>
        <taxon>Ecdysozoa</taxon>
        <taxon>Arthropoda</taxon>
        <taxon>Hexapoda</taxon>
        <taxon>Insecta</taxon>
        <taxon>Pterygota</taxon>
        <taxon>Neoptera</taxon>
        <taxon>Paraneoptera</taxon>
        <taxon>Hemiptera</taxon>
        <taxon>Sternorrhyncha</taxon>
        <taxon>Psylloidea</taxon>
        <taxon>Psyllidae</taxon>
        <taxon>Diaphorininae</taxon>
        <taxon>Diaphorina</taxon>
    </lineage>
</organism>
<keyword evidence="3" id="KW-0732">Signal</keyword>
<dbReference type="OrthoDB" id="6515429at2759"/>
<dbReference type="PaxDb" id="121845-A0A1S3DJE7"/>